<organism evidence="1 2">
    <name type="scientific">Acrobeloides nanus</name>
    <dbReference type="NCBI Taxonomy" id="290746"/>
    <lineage>
        <taxon>Eukaryota</taxon>
        <taxon>Metazoa</taxon>
        <taxon>Ecdysozoa</taxon>
        <taxon>Nematoda</taxon>
        <taxon>Chromadorea</taxon>
        <taxon>Rhabditida</taxon>
        <taxon>Tylenchina</taxon>
        <taxon>Cephalobomorpha</taxon>
        <taxon>Cephaloboidea</taxon>
        <taxon>Cephalobidae</taxon>
        <taxon>Acrobeloides</taxon>
    </lineage>
</organism>
<dbReference type="WBParaSite" id="ACRNAN_scaffold8448.g15398.t1">
    <property type="protein sequence ID" value="ACRNAN_scaffold8448.g15398.t1"/>
    <property type="gene ID" value="ACRNAN_scaffold8448.g15398"/>
</dbReference>
<dbReference type="Proteomes" id="UP000887540">
    <property type="component" value="Unplaced"/>
</dbReference>
<dbReference type="AlphaFoldDB" id="A0A914EHS1"/>
<protein>
    <submittedName>
        <fullName evidence="2">Uncharacterized protein</fullName>
    </submittedName>
</protein>
<proteinExistence type="predicted"/>
<accession>A0A914EHS1</accession>
<evidence type="ECO:0000313" key="2">
    <source>
        <dbReference type="WBParaSite" id="ACRNAN_scaffold8448.g15398.t1"/>
    </source>
</evidence>
<reference evidence="2" key="1">
    <citation type="submission" date="2022-11" db="UniProtKB">
        <authorList>
            <consortium name="WormBaseParasite"/>
        </authorList>
    </citation>
    <scope>IDENTIFICATION</scope>
</reference>
<name>A0A914EHS1_9BILA</name>
<sequence length="263" mass="29275">MSVSIEFDFVSNLDQLKKDALVVEVSRAYSEIRRLKALYSIGDVLKQQHAIIEKIVKNTSDIVEGLPAKLDGICSRISGLPDLISKKVKTYAEAAKIPSEFIATPEKQVVLTQVAIREEKDRPIREKRCVLKHIPVGANPDDILSIICAKAEIAKDAVTMVPLGKSKTPVAFLITTPSGAAATKFRSSVSSLRRETPERFPAMSARPDYSPTEEAVFRQEWAKAFSLNNEAGKMVWVVRDLKLVELKTPLEWSKKELKKNISD</sequence>
<keyword evidence="1" id="KW-1185">Reference proteome</keyword>
<evidence type="ECO:0000313" key="1">
    <source>
        <dbReference type="Proteomes" id="UP000887540"/>
    </source>
</evidence>